<name>A0A5B7K7D9_PORTR</name>
<proteinExistence type="predicted"/>
<evidence type="ECO:0000313" key="2">
    <source>
        <dbReference type="Proteomes" id="UP000324222"/>
    </source>
</evidence>
<dbReference type="Proteomes" id="UP000324222">
    <property type="component" value="Unassembled WGS sequence"/>
</dbReference>
<sequence length="163" mass="17708">MGGKEGCPLASFSPFPYLPTTCLPARPAAALTRSLHARIPTPDPSFLPALEKIYTKDIITCSVVTVPVALVRLLRAVRGGLWCDSSVDGCGGGVCPTVDVISEAQSELSLCECKCCQVSSKLCLIAKSCDRPLLLLPPRTDWRKGRPDTLEPEKNNNYRHLRK</sequence>
<comment type="caution">
    <text evidence="1">The sequence shown here is derived from an EMBL/GenBank/DDBJ whole genome shotgun (WGS) entry which is preliminary data.</text>
</comment>
<evidence type="ECO:0000313" key="1">
    <source>
        <dbReference type="EMBL" id="MPD02990.1"/>
    </source>
</evidence>
<gene>
    <name evidence="1" type="ORF">E2C01_098602</name>
</gene>
<dbReference type="EMBL" id="VSRR010134093">
    <property type="protein sequence ID" value="MPD02990.1"/>
    <property type="molecule type" value="Genomic_DNA"/>
</dbReference>
<protein>
    <submittedName>
        <fullName evidence="1">Uncharacterized protein</fullName>
    </submittedName>
</protein>
<accession>A0A5B7K7D9</accession>
<dbReference type="AlphaFoldDB" id="A0A5B7K7D9"/>
<keyword evidence="2" id="KW-1185">Reference proteome</keyword>
<reference evidence="1 2" key="1">
    <citation type="submission" date="2019-05" db="EMBL/GenBank/DDBJ databases">
        <title>Another draft genome of Portunus trituberculatus and its Hox gene families provides insights of decapod evolution.</title>
        <authorList>
            <person name="Jeong J.-H."/>
            <person name="Song I."/>
            <person name="Kim S."/>
            <person name="Choi T."/>
            <person name="Kim D."/>
            <person name="Ryu S."/>
            <person name="Kim W."/>
        </authorList>
    </citation>
    <scope>NUCLEOTIDE SEQUENCE [LARGE SCALE GENOMIC DNA]</scope>
    <source>
        <tissue evidence="1">Muscle</tissue>
    </source>
</reference>
<organism evidence="1 2">
    <name type="scientific">Portunus trituberculatus</name>
    <name type="common">Swimming crab</name>
    <name type="synonym">Neptunus trituberculatus</name>
    <dbReference type="NCBI Taxonomy" id="210409"/>
    <lineage>
        <taxon>Eukaryota</taxon>
        <taxon>Metazoa</taxon>
        <taxon>Ecdysozoa</taxon>
        <taxon>Arthropoda</taxon>
        <taxon>Crustacea</taxon>
        <taxon>Multicrustacea</taxon>
        <taxon>Malacostraca</taxon>
        <taxon>Eumalacostraca</taxon>
        <taxon>Eucarida</taxon>
        <taxon>Decapoda</taxon>
        <taxon>Pleocyemata</taxon>
        <taxon>Brachyura</taxon>
        <taxon>Eubrachyura</taxon>
        <taxon>Portunoidea</taxon>
        <taxon>Portunidae</taxon>
        <taxon>Portuninae</taxon>
        <taxon>Portunus</taxon>
    </lineage>
</organism>